<name>A0AAN9GMH4_9CAEN</name>
<feature type="domain" description="SCP" evidence="2">
    <location>
        <begin position="78"/>
        <end position="221"/>
    </location>
</feature>
<comment type="caution">
    <text evidence="3">The sequence shown here is derived from an EMBL/GenBank/DDBJ whole genome shotgun (WGS) entry which is preliminary data.</text>
</comment>
<dbReference type="AlphaFoldDB" id="A0AAN9GMH4"/>
<feature type="signal peptide" evidence="1">
    <location>
        <begin position="1"/>
        <end position="26"/>
    </location>
</feature>
<protein>
    <recommendedName>
        <fullName evidence="2">SCP domain-containing protein</fullName>
    </recommendedName>
</protein>
<dbReference type="PROSITE" id="PS01010">
    <property type="entry name" value="CRISP_2"/>
    <property type="match status" value="1"/>
</dbReference>
<dbReference type="InterPro" id="IPR001283">
    <property type="entry name" value="CRISP-related"/>
</dbReference>
<dbReference type="InterPro" id="IPR018244">
    <property type="entry name" value="Allrgn_V5/Tpx1_CS"/>
</dbReference>
<evidence type="ECO:0000313" key="3">
    <source>
        <dbReference type="EMBL" id="KAK7114092.1"/>
    </source>
</evidence>
<dbReference type="SUPFAM" id="SSF55797">
    <property type="entry name" value="PR-1-like"/>
    <property type="match status" value="1"/>
</dbReference>
<dbReference type="SMART" id="SM00198">
    <property type="entry name" value="SCP"/>
    <property type="match status" value="1"/>
</dbReference>
<evidence type="ECO:0000313" key="4">
    <source>
        <dbReference type="Proteomes" id="UP001374579"/>
    </source>
</evidence>
<sequence>MTGEVTQTLLVGAVLCLVVSVQISSASDETEQDDASLVAVSVSGVLKDHSQHLTRRYANERVRRQAPTNRDKLGFNEEEKRILVEKHNALRRLEGSSEMKYMFWDDDLEALAQDWAANCVFSHRPDRKNIGSFSYAGENLYAGTGGYDPDNVVQLWYDEKKYYNFNTKACSHVCGHYTQVVWASSYAVGCGVAYCPVLKKVSFGQGWHVACNYGPGGNYVGQRPYKKGDACSQCDDDAIFCVDGLCSKYPVIETDSGSSRDHPVFSLIGSLLICGLWFCSW</sequence>
<dbReference type="InterPro" id="IPR035940">
    <property type="entry name" value="CAP_sf"/>
</dbReference>
<accession>A0AAN9GMH4</accession>
<dbReference type="EMBL" id="JBAMIC010000001">
    <property type="protein sequence ID" value="KAK7114092.1"/>
    <property type="molecule type" value="Genomic_DNA"/>
</dbReference>
<keyword evidence="4" id="KW-1185">Reference proteome</keyword>
<dbReference type="Gene3D" id="3.40.33.10">
    <property type="entry name" value="CAP"/>
    <property type="match status" value="1"/>
</dbReference>
<dbReference type="PRINTS" id="PR00837">
    <property type="entry name" value="V5TPXLIKE"/>
</dbReference>
<dbReference type="Proteomes" id="UP001374579">
    <property type="component" value="Unassembled WGS sequence"/>
</dbReference>
<evidence type="ECO:0000256" key="1">
    <source>
        <dbReference type="SAM" id="SignalP"/>
    </source>
</evidence>
<dbReference type="GO" id="GO:0005576">
    <property type="term" value="C:extracellular region"/>
    <property type="evidence" value="ECO:0007669"/>
    <property type="project" value="InterPro"/>
</dbReference>
<organism evidence="3 4">
    <name type="scientific">Littorina saxatilis</name>
    <dbReference type="NCBI Taxonomy" id="31220"/>
    <lineage>
        <taxon>Eukaryota</taxon>
        <taxon>Metazoa</taxon>
        <taxon>Spiralia</taxon>
        <taxon>Lophotrochozoa</taxon>
        <taxon>Mollusca</taxon>
        <taxon>Gastropoda</taxon>
        <taxon>Caenogastropoda</taxon>
        <taxon>Littorinimorpha</taxon>
        <taxon>Littorinoidea</taxon>
        <taxon>Littorinidae</taxon>
        <taxon>Littorina</taxon>
    </lineage>
</organism>
<keyword evidence="1" id="KW-0732">Signal</keyword>
<dbReference type="Pfam" id="PF00188">
    <property type="entry name" value="CAP"/>
    <property type="match status" value="1"/>
</dbReference>
<evidence type="ECO:0000259" key="2">
    <source>
        <dbReference type="SMART" id="SM00198"/>
    </source>
</evidence>
<dbReference type="PANTHER" id="PTHR10334">
    <property type="entry name" value="CYSTEINE-RICH SECRETORY PROTEIN-RELATED"/>
    <property type="match status" value="1"/>
</dbReference>
<gene>
    <name evidence="3" type="ORF">V1264_000213</name>
</gene>
<feature type="chain" id="PRO_5043041639" description="SCP domain-containing protein" evidence="1">
    <location>
        <begin position="27"/>
        <end position="281"/>
    </location>
</feature>
<reference evidence="3 4" key="1">
    <citation type="submission" date="2024-02" db="EMBL/GenBank/DDBJ databases">
        <title>Chromosome-scale genome assembly of the rough periwinkle Littorina saxatilis.</title>
        <authorList>
            <person name="De Jode A."/>
            <person name="Faria R."/>
            <person name="Formenti G."/>
            <person name="Sims Y."/>
            <person name="Smith T.P."/>
            <person name="Tracey A."/>
            <person name="Wood J.M.D."/>
            <person name="Zagrodzka Z.B."/>
            <person name="Johannesson K."/>
            <person name="Butlin R.K."/>
            <person name="Leder E.H."/>
        </authorList>
    </citation>
    <scope>NUCLEOTIDE SEQUENCE [LARGE SCALE GENOMIC DNA]</scope>
    <source>
        <strain evidence="3">Snail1</strain>
        <tissue evidence="3">Muscle</tissue>
    </source>
</reference>
<dbReference type="InterPro" id="IPR014044">
    <property type="entry name" value="CAP_dom"/>
</dbReference>
<proteinExistence type="predicted"/>
<dbReference type="PROSITE" id="PS01009">
    <property type="entry name" value="CRISP_1"/>
    <property type="match status" value="1"/>
</dbReference>